<keyword evidence="2" id="KW-0812">Transmembrane</keyword>
<keyword evidence="2" id="KW-0472">Membrane</keyword>
<keyword evidence="2" id="KW-1133">Transmembrane helix</keyword>
<proteinExistence type="predicted"/>
<dbReference type="AlphaFoldDB" id="A0A919SDK0"/>
<reference evidence="3" key="1">
    <citation type="submission" date="2021-03" db="EMBL/GenBank/DDBJ databases">
        <title>Whole genome shotgun sequence of Actinoplanes auranticolor NBRC 12245.</title>
        <authorList>
            <person name="Komaki H."/>
            <person name="Tamura T."/>
        </authorList>
    </citation>
    <scope>NUCLEOTIDE SEQUENCE</scope>
    <source>
        <strain evidence="3">NBRC 12245</strain>
    </source>
</reference>
<organism evidence="3 4">
    <name type="scientific">Actinoplanes auranticolor</name>
    <dbReference type="NCBI Taxonomy" id="47988"/>
    <lineage>
        <taxon>Bacteria</taxon>
        <taxon>Bacillati</taxon>
        <taxon>Actinomycetota</taxon>
        <taxon>Actinomycetes</taxon>
        <taxon>Micromonosporales</taxon>
        <taxon>Micromonosporaceae</taxon>
        <taxon>Actinoplanes</taxon>
    </lineage>
</organism>
<evidence type="ECO:0000256" key="2">
    <source>
        <dbReference type="SAM" id="Phobius"/>
    </source>
</evidence>
<feature type="region of interest" description="Disordered" evidence="1">
    <location>
        <begin position="1"/>
        <end position="20"/>
    </location>
</feature>
<name>A0A919SDK0_9ACTN</name>
<protein>
    <submittedName>
        <fullName evidence="3">Uncharacterized protein</fullName>
    </submittedName>
</protein>
<keyword evidence="4" id="KW-1185">Reference proteome</keyword>
<accession>A0A919SDK0</accession>
<evidence type="ECO:0000256" key="1">
    <source>
        <dbReference type="SAM" id="MobiDB-lite"/>
    </source>
</evidence>
<comment type="caution">
    <text evidence="3">The sequence shown here is derived from an EMBL/GenBank/DDBJ whole genome shotgun (WGS) entry which is preliminary data.</text>
</comment>
<evidence type="ECO:0000313" key="3">
    <source>
        <dbReference type="EMBL" id="GIM70417.1"/>
    </source>
</evidence>
<dbReference type="Proteomes" id="UP000681340">
    <property type="component" value="Unassembled WGS sequence"/>
</dbReference>
<gene>
    <name evidence="3" type="ORF">Aau02nite_40880</name>
</gene>
<feature type="transmembrane region" description="Helical" evidence="2">
    <location>
        <begin position="36"/>
        <end position="55"/>
    </location>
</feature>
<sequence length="252" mass="28358">MRVRETPEAGTAATRQRPEISDEPLEKRMFIVETAATIWMVLLIAVAAATALFAVPRRPARPGALPPDPQAGERAVAAERAAELSRRRRAEWERAQERVDAAWAAFDAADRDARRVAAAAAFPVFKQRRTRTELADRERNLHRMATAACRQRELSIAQLNEVLAHRGSWNPRRHPVAQEAALRAAVREHRFAAYQAAAEQERLAWQKSERAAATLRSLRAEARPVRVPAGRDVHYEQQWTPARPAKARLAVR</sequence>
<evidence type="ECO:0000313" key="4">
    <source>
        <dbReference type="Proteomes" id="UP000681340"/>
    </source>
</evidence>
<dbReference type="EMBL" id="BOQL01000031">
    <property type="protein sequence ID" value="GIM70417.1"/>
    <property type="molecule type" value="Genomic_DNA"/>
</dbReference>